<feature type="region of interest" description="Disordered" evidence="8">
    <location>
        <begin position="272"/>
        <end position="324"/>
    </location>
</feature>
<evidence type="ECO:0000256" key="3">
    <source>
        <dbReference type="ARBA" id="ARBA00022448"/>
    </source>
</evidence>
<feature type="transmembrane region" description="Helical" evidence="9">
    <location>
        <begin position="136"/>
        <end position="158"/>
    </location>
</feature>
<accession>A0A6N9H6D8</accession>
<proteinExistence type="inferred from homology"/>
<evidence type="ECO:0000313" key="11">
    <source>
        <dbReference type="Proteomes" id="UP000469215"/>
    </source>
</evidence>
<evidence type="ECO:0000256" key="6">
    <source>
        <dbReference type="ARBA" id="ARBA00022989"/>
    </source>
</evidence>
<reference evidence="10 11" key="1">
    <citation type="submission" date="2020-01" db="EMBL/GenBank/DDBJ databases">
        <authorList>
            <person name="Deng T."/>
        </authorList>
    </citation>
    <scope>NUCLEOTIDE SEQUENCE [LARGE SCALE GENOMIC DNA]</scope>
    <source>
        <strain evidence="10 11">5221</strain>
    </source>
</reference>
<dbReference type="GO" id="GO:0005886">
    <property type="term" value="C:plasma membrane"/>
    <property type="evidence" value="ECO:0007669"/>
    <property type="project" value="UniProtKB-SubCell"/>
</dbReference>
<dbReference type="AlphaFoldDB" id="A0A6N9H6D8"/>
<feature type="compositionally biased region" description="Gly residues" evidence="8">
    <location>
        <begin position="315"/>
        <end position="324"/>
    </location>
</feature>
<evidence type="ECO:0000256" key="9">
    <source>
        <dbReference type="SAM" id="Phobius"/>
    </source>
</evidence>
<dbReference type="EMBL" id="WWEQ01000018">
    <property type="protein sequence ID" value="MYM19503.1"/>
    <property type="molecule type" value="Genomic_DNA"/>
</dbReference>
<dbReference type="Pfam" id="PF03591">
    <property type="entry name" value="AzlC"/>
    <property type="match status" value="1"/>
</dbReference>
<evidence type="ECO:0000256" key="7">
    <source>
        <dbReference type="ARBA" id="ARBA00023136"/>
    </source>
</evidence>
<comment type="caution">
    <text evidence="10">The sequence shown here is derived from an EMBL/GenBank/DDBJ whole genome shotgun (WGS) entry which is preliminary data.</text>
</comment>
<feature type="compositionally biased region" description="Low complexity" evidence="8">
    <location>
        <begin position="272"/>
        <end position="290"/>
    </location>
</feature>
<evidence type="ECO:0000313" key="10">
    <source>
        <dbReference type="EMBL" id="MYM19503.1"/>
    </source>
</evidence>
<dbReference type="Proteomes" id="UP000469215">
    <property type="component" value="Unassembled WGS sequence"/>
</dbReference>
<dbReference type="InterPro" id="IPR011606">
    <property type="entry name" value="Brnchd-chn_aa_trnsp_permease"/>
</dbReference>
<keyword evidence="3" id="KW-0813">Transport</keyword>
<evidence type="ECO:0000256" key="2">
    <source>
        <dbReference type="ARBA" id="ARBA00010735"/>
    </source>
</evidence>
<keyword evidence="6 9" id="KW-1133">Transmembrane helix</keyword>
<feature type="transmembrane region" description="Helical" evidence="9">
    <location>
        <begin position="61"/>
        <end position="88"/>
    </location>
</feature>
<dbReference type="PANTHER" id="PTHR34979:SF1">
    <property type="entry name" value="INNER MEMBRANE PROTEIN YGAZ"/>
    <property type="match status" value="1"/>
</dbReference>
<keyword evidence="5 9" id="KW-0812">Transmembrane</keyword>
<evidence type="ECO:0000256" key="8">
    <source>
        <dbReference type="SAM" id="MobiDB-lite"/>
    </source>
</evidence>
<comment type="subcellular location">
    <subcellularLocation>
        <location evidence="1">Cell membrane</location>
        <topology evidence="1">Multi-pass membrane protein</topology>
    </subcellularLocation>
</comment>
<name>A0A6N9H6D8_9MICO</name>
<keyword evidence="4" id="KW-1003">Cell membrane</keyword>
<evidence type="ECO:0000256" key="1">
    <source>
        <dbReference type="ARBA" id="ARBA00004651"/>
    </source>
</evidence>
<sequence length="324" mass="32367">MRSLWRTVPCWLPETITPAQFRASLVIFLTILAVGLSYGAISQSAGFPLWQTVLLAAVATGGAAELTFVGVIAAGGVPVLAVLGGLLVNTRNFAFGMSMGEYAPRGWRRWLGAHLVNDETVALARTGTTRRGRWDAFVLMALLLFPAWVGGAALGQLLGAVIDADRLGLDAAFPVILFCLVVQDMRSPFLGITAAGGALLAFAATPVLPLGLGAVVALAALLPAAGFTAARSRRARRASEQSATPAGHHAGAGADAAGGACGSAAKTAAAVADAPAPGGADKPAGADGSARIADGSRCASDGSPRTSDGASAGCRAGGGNGGLR</sequence>
<dbReference type="PANTHER" id="PTHR34979">
    <property type="entry name" value="INNER MEMBRANE PROTEIN YGAZ"/>
    <property type="match status" value="1"/>
</dbReference>
<keyword evidence="11" id="KW-1185">Reference proteome</keyword>
<evidence type="ECO:0000256" key="5">
    <source>
        <dbReference type="ARBA" id="ARBA00022692"/>
    </source>
</evidence>
<feature type="transmembrane region" description="Helical" evidence="9">
    <location>
        <begin position="21"/>
        <end position="41"/>
    </location>
</feature>
<evidence type="ECO:0000256" key="4">
    <source>
        <dbReference type="ARBA" id="ARBA00022475"/>
    </source>
</evidence>
<keyword evidence="7 9" id="KW-0472">Membrane</keyword>
<dbReference type="GO" id="GO:1903785">
    <property type="term" value="P:L-valine transmembrane transport"/>
    <property type="evidence" value="ECO:0007669"/>
    <property type="project" value="TreeGrafter"/>
</dbReference>
<protein>
    <submittedName>
        <fullName evidence="10">Branched-chain amino acid ABC transporter permease</fullName>
    </submittedName>
</protein>
<organism evidence="10 11">
    <name type="scientific">Brevibacterium rongguiense</name>
    <dbReference type="NCBI Taxonomy" id="2695267"/>
    <lineage>
        <taxon>Bacteria</taxon>
        <taxon>Bacillati</taxon>
        <taxon>Actinomycetota</taxon>
        <taxon>Actinomycetes</taxon>
        <taxon>Micrococcales</taxon>
        <taxon>Brevibacteriaceae</taxon>
        <taxon>Brevibacterium</taxon>
    </lineage>
</organism>
<feature type="transmembrane region" description="Helical" evidence="9">
    <location>
        <begin position="211"/>
        <end position="230"/>
    </location>
</feature>
<gene>
    <name evidence="10" type="ORF">GSY69_05850</name>
</gene>
<comment type="similarity">
    <text evidence="2">Belongs to the AzlC family.</text>
</comment>